<dbReference type="PANTHER" id="PTHR22997:SF3">
    <property type="entry name" value="PROTEIN KINTOUN"/>
    <property type="match status" value="1"/>
</dbReference>
<feature type="domain" description="PIH1D1/2/3 CS-like" evidence="6">
    <location>
        <begin position="241"/>
        <end position="342"/>
    </location>
</feature>
<dbReference type="InterPro" id="IPR012981">
    <property type="entry name" value="PIH1_N"/>
</dbReference>
<dbReference type="EMBL" id="WJQU01000002">
    <property type="protein sequence ID" value="KAJ6641563.1"/>
    <property type="molecule type" value="Genomic_DNA"/>
</dbReference>
<dbReference type="Pfam" id="PF18201">
    <property type="entry name" value="PIH1_CS"/>
    <property type="match status" value="1"/>
</dbReference>
<protein>
    <recommendedName>
        <fullName evidence="3">Protein kintoun</fullName>
    </recommendedName>
    <alternativeName>
        <fullName evidence="3">Dynein assembly factor 2, axonemal homolog</fullName>
    </alternativeName>
</protein>
<evidence type="ECO:0000313" key="7">
    <source>
        <dbReference type="EMBL" id="KAJ6641563.1"/>
    </source>
</evidence>
<dbReference type="HAMAP" id="MF_03069">
    <property type="entry name" value="Kintoun"/>
    <property type="match status" value="1"/>
</dbReference>
<dbReference type="GO" id="GO:0060285">
    <property type="term" value="P:cilium-dependent cell motility"/>
    <property type="evidence" value="ECO:0007669"/>
    <property type="project" value="UniProtKB-UniRule"/>
</dbReference>
<evidence type="ECO:0000256" key="4">
    <source>
        <dbReference type="SAM" id="MobiDB-lite"/>
    </source>
</evidence>
<feature type="compositionally biased region" description="Basic and acidic residues" evidence="4">
    <location>
        <begin position="355"/>
        <end position="367"/>
    </location>
</feature>
<dbReference type="InterPro" id="IPR041442">
    <property type="entry name" value="PIH1D1/2/3_CS-like"/>
</dbReference>
<dbReference type="OrthoDB" id="546764at2759"/>
<dbReference type="AlphaFoldDB" id="A0A9Q0S2H2"/>
<dbReference type="Proteomes" id="UP001151699">
    <property type="component" value="Chromosome B"/>
</dbReference>
<keyword evidence="8" id="KW-1185">Reference proteome</keyword>
<evidence type="ECO:0000256" key="2">
    <source>
        <dbReference type="ARBA" id="ARBA00024190"/>
    </source>
</evidence>
<evidence type="ECO:0000256" key="3">
    <source>
        <dbReference type="HAMAP-Rule" id="MF_03069"/>
    </source>
</evidence>
<feature type="domain" description="PIH1 N-terminal" evidence="5">
    <location>
        <begin position="39"/>
        <end position="201"/>
    </location>
</feature>
<reference evidence="7" key="1">
    <citation type="submission" date="2022-07" db="EMBL/GenBank/DDBJ databases">
        <authorList>
            <person name="Trinca V."/>
            <person name="Uliana J.V.C."/>
            <person name="Torres T.T."/>
            <person name="Ward R.J."/>
            <person name="Monesi N."/>
        </authorList>
    </citation>
    <scope>NUCLEOTIDE SEQUENCE</scope>
    <source>
        <strain evidence="7">HSMRA1968</strain>
        <tissue evidence="7">Whole embryos</tissue>
    </source>
</reference>
<dbReference type="InterPro" id="IPR050734">
    <property type="entry name" value="PIH1/Kintoun_subfamily"/>
</dbReference>
<accession>A0A9Q0S2H2</accession>
<dbReference type="GO" id="GO:0120293">
    <property type="term" value="C:dynein axonemal particle"/>
    <property type="evidence" value="ECO:0007669"/>
    <property type="project" value="UniProtKB-SubCell"/>
</dbReference>
<dbReference type="PANTHER" id="PTHR22997">
    <property type="entry name" value="PIH1 DOMAIN-CONTAINING PROTEIN 1"/>
    <property type="match status" value="1"/>
</dbReference>
<organism evidence="7 8">
    <name type="scientific">Pseudolycoriella hygida</name>
    <dbReference type="NCBI Taxonomy" id="35572"/>
    <lineage>
        <taxon>Eukaryota</taxon>
        <taxon>Metazoa</taxon>
        <taxon>Ecdysozoa</taxon>
        <taxon>Arthropoda</taxon>
        <taxon>Hexapoda</taxon>
        <taxon>Insecta</taxon>
        <taxon>Pterygota</taxon>
        <taxon>Neoptera</taxon>
        <taxon>Endopterygota</taxon>
        <taxon>Diptera</taxon>
        <taxon>Nematocera</taxon>
        <taxon>Sciaroidea</taxon>
        <taxon>Sciaridae</taxon>
        <taxon>Pseudolycoriella</taxon>
    </lineage>
</organism>
<feature type="compositionally biased region" description="Basic and acidic residues" evidence="4">
    <location>
        <begin position="549"/>
        <end position="559"/>
    </location>
</feature>
<gene>
    <name evidence="7" type="primary">Nop17l_1</name>
    <name evidence="7" type="ORF">Bhyg_06503</name>
</gene>
<dbReference type="GO" id="GO:0070286">
    <property type="term" value="P:axonemal dynein complex assembly"/>
    <property type="evidence" value="ECO:0007669"/>
    <property type="project" value="UniProtKB-UniRule"/>
</dbReference>
<dbReference type="InterPro" id="IPR034727">
    <property type="entry name" value="Kintoun"/>
</dbReference>
<feature type="compositionally biased region" description="Basic residues" evidence="4">
    <location>
        <begin position="569"/>
        <end position="578"/>
    </location>
</feature>
<proteinExistence type="inferred from homology"/>
<dbReference type="Gene3D" id="2.60.40.790">
    <property type="match status" value="1"/>
</dbReference>
<comment type="caution">
    <text evidence="7">The sequence shown here is derived from an EMBL/GenBank/DDBJ whole genome shotgun (WGS) entry which is preliminary data.</text>
</comment>
<comment type="similarity">
    <text evidence="3">Belongs to the PIH1 family. Kintoun subfamily.</text>
</comment>
<dbReference type="InterPro" id="IPR008978">
    <property type="entry name" value="HSP20-like_chaperone"/>
</dbReference>
<sequence length="697" mass="78730">MDKVDLNDLELTSEEMQRFTKAFRNDEFKKLFSDYCEEISDPANRKLYEKELTQLEAERNIDVTFINPEPGYVIKTSVNGKEKVFINVSQCDKVEKPSCKRDVDSSGNSGLFWSIPHTQSPPRKDVDNKGTLCSVYDVVFHPDTLHLAQKNPRFKKLLTETACDAVSNAFHVKIDSVNLKFPKIAFKGAVKPTVIRKQSTKPTTDYEPSPIDQIYPPLKTASTDAATSKPKKITKSLKVEYTTPTYNIVHRRNVELHEMTNELDAKINLTVPSELVVTIDLPLLNSTNEVTLDVTERQIYLISEKPAKYKLQVDLPYDVSERDGNAKFDKSTRKLTITLPVIRKEEVFKMPDLCRDDSGVESDHVSPKDGNSIGSDEDLSYGNGSAEEVFTDANSNIDEFFNSTMTYELPTFSCNSLDNTMAFTLNVKNVDPDSIVVDKQQYVVQLKFASIGAGFFPINYGFCVKLPVECGSIVDVQPDAWDNNIILQLELENCSFYSYSTGLNLNKMEEHSFRREVTKSPIPEKTENANDLTVDVTVVSEKEIKIEISKEAQNSEKPQESNTADGQKRNKRRKKKQRSLSESNCDDLQAAIDEQEVKVTSTTKSIDITKSPGKIRSISESSNDEQMIPKVREFKSILKRRSSYNRSISESSVDDHVYSCSMDIGVGSIQEESGAELSESCKKTVRFDDNVRKQLFR</sequence>
<evidence type="ECO:0000259" key="5">
    <source>
        <dbReference type="Pfam" id="PF08190"/>
    </source>
</evidence>
<name>A0A9Q0S2H2_9DIPT</name>
<evidence type="ECO:0000313" key="8">
    <source>
        <dbReference type="Proteomes" id="UP001151699"/>
    </source>
</evidence>
<feature type="region of interest" description="Disordered" evidence="4">
    <location>
        <begin position="549"/>
        <end position="587"/>
    </location>
</feature>
<keyword evidence="1 3" id="KW-0963">Cytoplasm</keyword>
<comment type="function">
    <text evidence="3">Required for cytoplasmic pre-assembly of axonemal dyneins, thereby playing a central role in motility in cilia and flagella. Involved in pre-assembly of dynein arm complexes in the cytoplasm before intraflagellar transport loads them for the ciliary compartment.</text>
</comment>
<feature type="region of interest" description="Disordered" evidence="4">
    <location>
        <begin position="355"/>
        <end position="378"/>
    </location>
</feature>
<evidence type="ECO:0000259" key="6">
    <source>
        <dbReference type="Pfam" id="PF18201"/>
    </source>
</evidence>
<comment type="subcellular location">
    <subcellularLocation>
        <location evidence="3">Cytoplasm</location>
    </subcellularLocation>
    <subcellularLocation>
        <location evidence="2">Dynein axonemal particle</location>
    </subcellularLocation>
</comment>
<dbReference type="Pfam" id="PF08190">
    <property type="entry name" value="PIH1"/>
    <property type="match status" value="1"/>
</dbReference>
<evidence type="ECO:0000256" key="1">
    <source>
        <dbReference type="ARBA" id="ARBA00022490"/>
    </source>
</evidence>